<dbReference type="Proteomes" id="UP000321192">
    <property type="component" value="Unassembled WGS sequence"/>
</dbReference>
<dbReference type="InterPro" id="IPR013762">
    <property type="entry name" value="Integrase-like_cat_sf"/>
</dbReference>
<sequence>MRLLSSLRNSLEHDVTPGVDAEAKARRSNRRRLQVFAVVFLIVLIPGLLWNFLRPAEYRAVARVQITPGSTEPRPGASPLLPGSSEVPRSPSELLTQVQVLTSRPLLEKVGAALARAGQPLQGGDSASRLREMISAEAVEGTEVVELQATGTQPAQLAAALNTLVDIYREDMKASYGAAAGEGLAQARQEAERLAATVQARRQRLEGFRSSTGVLSPERDENEAVARIKGLSASLNTATEKAAVAEARLKAMQSGGRGSAPGADDPTLANMEARASQIAEEIRQMERTYTPEFMRMDPRAKSLQSRLVEMERQIETQRAASRQAALGAAQDEVASARATIERLQAEIRAQRSTMQNFSQRFTQAKALEDDLAQIEKASREAQERLAKLEASEQSRLPALNLVEGASVPGKPFRPDYLIDALIVLATAFGLGLVAIWFVEIFNRQAPLQTPASTTVIMPPPWGGMPGAAGASPQLADPSSADLVVGATAPGLLAATPRPPRELAQEEVVDLLAASAGEGRFVLGLLLLGLTAEEAAALRQGDFDAAVSVLQVTGNAPRSLKLPAWMSECRPSPIGGVDAPLLQDAAGARLRPEDIQSILACAAFDAGLTGAGSVTADVLRHTCIAWLVRQGLRFSELGSLVGRPSAEALALYATMAPEGPKLGAAEVDPLMPALRAM</sequence>
<dbReference type="RefSeq" id="WP_276656459.1">
    <property type="nucleotide sequence ID" value="NZ_SSFD01000020.1"/>
</dbReference>
<evidence type="ECO:0000256" key="4">
    <source>
        <dbReference type="SAM" id="Phobius"/>
    </source>
</evidence>
<protein>
    <recommendedName>
        <fullName evidence="5">Tyr recombinase domain-containing protein</fullName>
    </recommendedName>
</protein>
<keyword evidence="4" id="KW-1133">Transmembrane helix</keyword>
<feature type="domain" description="Tyr recombinase" evidence="5">
    <location>
        <begin position="497"/>
        <end position="667"/>
    </location>
</feature>
<feature type="coiled-coil region" evidence="2">
    <location>
        <begin position="268"/>
        <end position="394"/>
    </location>
</feature>
<dbReference type="GO" id="GO:0006310">
    <property type="term" value="P:DNA recombination"/>
    <property type="evidence" value="ECO:0007669"/>
    <property type="project" value="UniProtKB-KW"/>
</dbReference>
<dbReference type="EMBL" id="SSFD01000020">
    <property type="protein sequence ID" value="TXH92021.1"/>
    <property type="molecule type" value="Genomic_DNA"/>
</dbReference>
<dbReference type="PROSITE" id="PS51898">
    <property type="entry name" value="TYR_RECOMBINASE"/>
    <property type="match status" value="1"/>
</dbReference>
<organism evidence="6 7">
    <name type="scientific">Thauera aminoaromatica</name>
    <dbReference type="NCBI Taxonomy" id="164330"/>
    <lineage>
        <taxon>Bacteria</taxon>
        <taxon>Pseudomonadati</taxon>
        <taxon>Pseudomonadota</taxon>
        <taxon>Betaproteobacteria</taxon>
        <taxon>Rhodocyclales</taxon>
        <taxon>Zoogloeaceae</taxon>
        <taxon>Thauera</taxon>
    </lineage>
</organism>
<feature type="region of interest" description="Disordered" evidence="3">
    <location>
        <begin position="68"/>
        <end position="90"/>
    </location>
</feature>
<evidence type="ECO:0000256" key="2">
    <source>
        <dbReference type="SAM" id="Coils"/>
    </source>
</evidence>
<dbReference type="SUPFAM" id="SSF56349">
    <property type="entry name" value="DNA breaking-rejoining enzymes"/>
    <property type="match status" value="1"/>
</dbReference>
<keyword evidence="1" id="KW-0233">DNA recombination</keyword>
<evidence type="ECO:0000256" key="3">
    <source>
        <dbReference type="SAM" id="MobiDB-lite"/>
    </source>
</evidence>
<accession>A0A5C7TAR8</accession>
<keyword evidence="2" id="KW-0175">Coiled coil</keyword>
<dbReference type="Gene3D" id="1.10.443.10">
    <property type="entry name" value="Intergrase catalytic core"/>
    <property type="match status" value="1"/>
</dbReference>
<feature type="transmembrane region" description="Helical" evidence="4">
    <location>
        <begin position="33"/>
        <end position="53"/>
    </location>
</feature>
<gene>
    <name evidence="6" type="ORF">E6Q80_01200</name>
</gene>
<dbReference type="GO" id="GO:0003677">
    <property type="term" value="F:DNA binding"/>
    <property type="evidence" value="ECO:0007669"/>
    <property type="project" value="InterPro"/>
</dbReference>
<dbReference type="AlphaFoldDB" id="A0A5C7TAR8"/>
<proteinExistence type="predicted"/>
<evidence type="ECO:0000313" key="6">
    <source>
        <dbReference type="EMBL" id="TXH92021.1"/>
    </source>
</evidence>
<comment type="caution">
    <text evidence="6">The sequence shown here is derived from an EMBL/GenBank/DDBJ whole genome shotgun (WGS) entry which is preliminary data.</text>
</comment>
<dbReference type="GO" id="GO:0015074">
    <property type="term" value="P:DNA integration"/>
    <property type="evidence" value="ECO:0007669"/>
    <property type="project" value="InterPro"/>
</dbReference>
<dbReference type="PANTHER" id="PTHR32309">
    <property type="entry name" value="TYROSINE-PROTEIN KINASE"/>
    <property type="match status" value="1"/>
</dbReference>
<dbReference type="InterPro" id="IPR011010">
    <property type="entry name" value="DNA_brk_join_enz"/>
</dbReference>
<dbReference type="InterPro" id="IPR002104">
    <property type="entry name" value="Integrase_catalytic"/>
</dbReference>
<keyword evidence="4" id="KW-0472">Membrane</keyword>
<name>A0A5C7TAR8_THASP</name>
<evidence type="ECO:0000259" key="5">
    <source>
        <dbReference type="PROSITE" id="PS51898"/>
    </source>
</evidence>
<reference evidence="6 7" key="1">
    <citation type="submission" date="2018-09" db="EMBL/GenBank/DDBJ databases">
        <title>Metagenome Assembled Genomes from an Advanced Water Purification Facility.</title>
        <authorList>
            <person name="Stamps B.W."/>
            <person name="Spear J.R."/>
        </authorList>
    </citation>
    <scope>NUCLEOTIDE SEQUENCE [LARGE SCALE GENOMIC DNA]</scope>
    <source>
        <strain evidence="6">Bin_27_1</strain>
    </source>
</reference>
<dbReference type="InterPro" id="IPR050445">
    <property type="entry name" value="Bact_polysacc_biosynth/exp"/>
</dbReference>
<evidence type="ECO:0000313" key="7">
    <source>
        <dbReference type="Proteomes" id="UP000321192"/>
    </source>
</evidence>
<evidence type="ECO:0000256" key="1">
    <source>
        <dbReference type="ARBA" id="ARBA00023172"/>
    </source>
</evidence>
<dbReference type="PANTHER" id="PTHR32309:SF31">
    <property type="entry name" value="CAPSULAR EXOPOLYSACCHARIDE FAMILY"/>
    <property type="match status" value="1"/>
</dbReference>
<feature type="transmembrane region" description="Helical" evidence="4">
    <location>
        <begin position="416"/>
        <end position="438"/>
    </location>
</feature>
<keyword evidence="4" id="KW-0812">Transmembrane</keyword>